<organism evidence="1 2">
    <name type="scientific">Calycina marina</name>
    <dbReference type="NCBI Taxonomy" id="1763456"/>
    <lineage>
        <taxon>Eukaryota</taxon>
        <taxon>Fungi</taxon>
        <taxon>Dikarya</taxon>
        <taxon>Ascomycota</taxon>
        <taxon>Pezizomycotina</taxon>
        <taxon>Leotiomycetes</taxon>
        <taxon>Helotiales</taxon>
        <taxon>Pezizellaceae</taxon>
        <taxon>Calycina</taxon>
    </lineage>
</organism>
<keyword evidence="2" id="KW-1185">Reference proteome</keyword>
<feature type="non-terminal residue" evidence="1">
    <location>
        <position position="109"/>
    </location>
</feature>
<gene>
    <name evidence="1" type="ORF">BJ878DRAFT_387372</name>
</gene>
<sequence length="109" mass="12546">LFDSLPEGSQRPLILYDFFETPSAANNPKFFLEHGLHGAADFLFIIKGDGKEAKLTSKASNIRIHKRENRCYNLGAFAEVLQINDFYKRYQRYILTNPSIRGSLLPHWS</sequence>
<dbReference type="Proteomes" id="UP000887226">
    <property type="component" value="Unassembled WGS sequence"/>
</dbReference>
<proteinExistence type="predicted"/>
<protein>
    <submittedName>
        <fullName evidence="1">Uncharacterized protein</fullName>
    </submittedName>
</protein>
<evidence type="ECO:0000313" key="1">
    <source>
        <dbReference type="EMBL" id="KAG9240112.1"/>
    </source>
</evidence>
<dbReference type="OrthoDB" id="526941at2759"/>
<dbReference type="EMBL" id="MU254582">
    <property type="protein sequence ID" value="KAG9240112.1"/>
    <property type="molecule type" value="Genomic_DNA"/>
</dbReference>
<comment type="caution">
    <text evidence="1">The sequence shown here is derived from an EMBL/GenBank/DDBJ whole genome shotgun (WGS) entry which is preliminary data.</text>
</comment>
<name>A0A9P7YUU3_9HELO</name>
<reference evidence="1" key="1">
    <citation type="journal article" date="2021" name="IMA Fungus">
        <title>Genomic characterization of three marine fungi, including Emericellopsis atlantica sp. nov. with signatures of a generalist lifestyle and marine biomass degradation.</title>
        <authorList>
            <person name="Hagestad O.C."/>
            <person name="Hou L."/>
            <person name="Andersen J.H."/>
            <person name="Hansen E.H."/>
            <person name="Altermark B."/>
            <person name="Li C."/>
            <person name="Kuhnert E."/>
            <person name="Cox R.J."/>
            <person name="Crous P.W."/>
            <person name="Spatafora J.W."/>
            <person name="Lail K."/>
            <person name="Amirebrahimi M."/>
            <person name="Lipzen A."/>
            <person name="Pangilinan J."/>
            <person name="Andreopoulos W."/>
            <person name="Hayes R.D."/>
            <person name="Ng V."/>
            <person name="Grigoriev I.V."/>
            <person name="Jackson S.A."/>
            <person name="Sutton T.D.S."/>
            <person name="Dobson A.D.W."/>
            <person name="Rama T."/>
        </authorList>
    </citation>
    <scope>NUCLEOTIDE SEQUENCE</scope>
    <source>
        <strain evidence="1">TRa3180A</strain>
    </source>
</reference>
<dbReference type="AlphaFoldDB" id="A0A9P7YUU3"/>
<feature type="non-terminal residue" evidence="1">
    <location>
        <position position="1"/>
    </location>
</feature>
<accession>A0A9P7YUU3</accession>
<evidence type="ECO:0000313" key="2">
    <source>
        <dbReference type="Proteomes" id="UP000887226"/>
    </source>
</evidence>